<protein>
    <recommendedName>
        <fullName evidence="3">Alpha/beta hydrolase</fullName>
    </recommendedName>
</protein>
<proteinExistence type="predicted"/>
<feature type="chain" id="PRO_5044329967" description="Alpha/beta hydrolase" evidence="1">
    <location>
        <begin position="25"/>
        <end position="355"/>
    </location>
</feature>
<organism evidence="2">
    <name type="scientific">Salinispirillum sp. LH 10-3-1</name>
    <dbReference type="NCBI Taxonomy" id="2952525"/>
    <lineage>
        <taxon>Bacteria</taxon>
        <taxon>Pseudomonadati</taxon>
        <taxon>Pseudomonadota</taxon>
        <taxon>Gammaproteobacteria</taxon>
        <taxon>Oceanospirillales</taxon>
        <taxon>Saccharospirillaceae</taxon>
        <taxon>Salinispirillum</taxon>
    </lineage>
</organism>
<evidence type="ECO:0008006" key="3">
    <source>
        <dbReference type="Google" id="ProtNLM"/>
    </source>
</evidence>
<dbReference type="EMBL" id="CP101717">
    <property type="protein sequence ID" value="WLD57421.1"/>
    <property type="molecule type" value="Genomic_DNA"/>
</dbReference>
<dbReference type="SUPFAM" id="SSF53474">
    <property type="entry name" value="alpha/beta-Hydrolases"/>
    <property type="match status" value="1"/>
</dbReference>
<evidence type="ECO:0000256" key="1">
    <source>
        <dbReference type="SAM" id="SignalP"/>
    </source>
</evidence>
<gene>
    <name evidence="2" type="ORF">NFC81_11955</name>
</gene>
<dbReference type="RefSeq" id="WP_304994707.1">
    <property type="nucleotide sequence ID" value="NZ_CP101717.1"/>
</dbReference>
<keyword evidence="1" id="KW-0732">Signal</keyword>
<feature type="signal peptide" evidence="1">
    <location>
        <begin position="1"/>
        <end position="24"/>
    </location>
</feature>
<name>A0AB38YEA6_9GAMM</name>
<evidence type="ECO:0000313" key="2">
    <source>
        <dbReference type="EMBL" id="WLD57421.1"/>
    </source>
</evidence>
<dbReference type="InterPro" id="IPR029058">
    <property type="entry name" value="AB_hydrolase_fold"/>
</dbReference>
<dbReference type="AlphaFoldDB" id="A0AB38YEA6"/>
<dbReference type="Gene3D" id="3.40.50.1820">
    <property type="entry name" value="alpha/beta hydrolase"/>
    <property type="match status" value="1"/>
</dbReference>
<reference evidence="2" key="1">
    <citation type="submission" date="2022-07" db="EMBL/GenBank/DDBJ databases">
        <title>Complete genome sequence of Salinispirillum sp. LH10-3-1 capable of multiple carbohydrate inversion isolated from a soda lake.</title>
        <authorList>
            <person name="Liu J."/>
            <person name="Zhai Y."/>
            <person name="Zhang H."/>
            <person name="Yang H."/>
            <person name="Qu J."/>
            <person name="Li J."/>
        </authorList>
    </citation>
    <scope>NUCLEOTIDE SEQUENCE</scope>
    <source>
        <strain evidence="2">LH 10-3-1</strain>
    </source>
</reference>
<sequence>MQKTTKIMASLALAAGLSSGAAQAELAGHPVVLVHGFQPANLIWPPASQHQVEQNGAAYWSEFWGSRADARIDWDSTQRLEEGIAVQAYAQMKDIAERGICATPCIFVTHSTGDLVTRYLLENQAAWLAADGLPPLQVLAVLDFAGAGGGTELADLAMSIAYNNSWYLWPAKEAVKAVLGFDPVPSSMGVVNDLQVNQARSQAVAPGALPRLRFVGAGSEYLGVTKPFIRGADDSVVPVHSACGAAVPGDFESCLSTLSMNGQVTGQAAGALWHNHFPVLLSEGAHHSGTIGHQRGNVMVPVVNNTTLNGLDVAFASRTYQARPWWKLWGSKDTFIEVPGSANSSMSALVYDTLN</sequence>
<accession>A0AB38YEA6</accession>